<evidence type="ECO:0000256" key="3">
    <source>
        <dbReference type="SAM" id="MobiDB-lite"/>
    </source>
</evidence>
<dbReference type="GO" id="GO:0006351">
    <property type="term" value="P:DNA-templated transcription"/>
    <property type="evidence" value="ECO:0007669"/>
    <property type="project" value="TreeGrafter"/>
</dbReference>
<gene>
    <name evidence="6" type="primary">dinJ</name>
    <name evidence="6" type="ORF">RIdsm_00316</name>
    <name evidence="5" type="ORF">XM52_11940</name>
</gene>
<dbReference type="PATRIC" id="fig|540747.5.peg.5366"/>
<reference evidence="5 7" key="1">
    <citation type="submission" date="2015-04" db="EMBL/GenBank/DDBJ databases">
        <title>The draft genome sequence of Roseovarius indicus B108T.</title>
        <authorList>
            <person name="Li G."/>
            <person name="Lai Q."/>
            <person name="Shao Z."/>
            <person name="Yan P."/>
        </authorList>
    </citation>
    <scope>NUCLEOTIDE SEQUENCE [LARGE SCALE GENOMIC DNA]</scope>
    <source>
        <strain evidence="5 7">B108</strain>
    </source>
</reference>
<dbReference type="Gene3D" id="1.10.1220.10">
    <property type="entry name" value="Met repressor-like"/>
    <property type="match status" value="1"/>
</dbReference>
<evidence type="ECO:0000313" key="6">
    <source>
        <dbReference type="EMBL" id="QEW24536.1"/>
    </source>
</evidence>
<accession>A0A0T5P9W0</accession>
<dbReference type="Gene3D" id="6.20.450.20">
    <property type="match status" value="1"/>
</dbReference>
<dbReference type="PANTHER" id="PTHR38781:SF1">
    <property type="entry name" value="ANTITOXIN DINJ-RELATED"/>
    <property type="match status" value="1"/>
</dbReference>
<dbReference type="Pfam" id="PF04221">
    <property type="entry name" value="RelB"/>
    <property type="match status" value="1"/>
</dbReference>
<dbReference type="EMBL" id="CP031598">
    <property type="protein sequence ID" value="QEW24536.1"/>
    <property type="molecule type" value="Genomic_DNA"/>
</dbReference>
<evidence type="ECO:0000259" key="4">
    <source>
        <dbReference type="Pfam" id="PF21217"/>
    </source>
</evidence>
<dbReference type="InterPro" id="IPR048851">
    <property type="entry name" value="PaaA2_dom"/>
</dbReference>
<proteinExistence type="inferred from homology"/>
<keyword evidence="7" id="KW-1185">Reference proteome</keyword>
<dbReference type="GO" id="GO:0006355">
    <property type="term" value="P:regulation of DNA-templated transcription"/>
    <property type="evidence" value="ECO:0007669"/>
    <property type="project" value="InterPro"/>
</dbReference>
<dbReference type="STRING" id="540747.SAMN04488031_107107"/>
<evidence type="ECO:0000313" key="8">
    <source>
        <dbReference type="Proteomes" id="UP000325785"/>
    </source>
</evidence>
<comment type="similarity">
    <text evidence="1">Belongs to the RelB/DinJ antitoxin family.</text>
</comment>
<dbReference type="Pfam" id="PF21217">
    <property type="entry name" value="PaaA2"/>
    <property type="match status" value="1"/>
</dbReference>
<dbReference type="EMBL" id="LAXI01000006">
    <property type="protein sequence ID" value="KRS17711.1"/>
    <property type="molecule type" value="Genomic_DNA"/>
</dbReference>
<dbReference type="AlphaFoldDB" id="A0A0T5P9W0"/>
<dbReference type="NCBIfam" id="TIGR02384">
    <property type="entry name" value="RelB_DinJ"/>
    <property type="match status" value="1"/>
</dbReference>
<dbReference type="RefSeq" id="WP_057816357.1">
    <property type="nucleotide sequence ID" value="NZ_CP031598.1"/>
</dbReference>
<protein>
    <submittedName>
        <fullName evidence="5">Addiction module antitoxin</fullName>
    </submittedName>
    <submittedName>
        <fullName evidence="6">Antitoxin DinJ</fullName>
    </submittedName>
</protein>
<dbReference type="InterPro" id="IPR013321">
    <property type="entry name" value="Arc_rbn_hlx_hlx"/>
</dbReference>
<dbReference type="PANTHER" id="PTHR38781">
    <property type="entry name" value="ANTITOXIN DINJ-RELATED"/>
    <property type="match status" value="1"/>
</dbReference>
<dbReference type="Proteomes" id="UP000051401">
    <property type="component" value="Unassembled WGS sequence"/>
</dbReference>
<feature type="domain" description="Stability determinant" evidence="4">
    <location>
        <begin position="58"/>
        <end position="84"/>
    </location>
</feature>
<dbReference type="KEGG" id="rid:RIdsm_00316"/>
<dbReference type="Proteomes" id="UP000325785">
    <property type="component" value="Chromosome"/>
</dbReference>
<sequence length="97" mass="10316">MPARTSMLHVRVDDHLKAQAAEALSGVGLTLSDAVRILLTRVAAEGGLPAGLTADPEAYDAWFRKKVQEALADTGPATPHDEAMQDARALINRKRGA</sequence>
<name>A0A0T5P9W0_9RHOB</name>
<reference evidence="6 8" key="2">
    <citation type="submission" date="2018-08" db="EMBL/GenBank/DDBJ databases">
        <title>Genetic Globetrotter - A new plasmid hitch-hiking vast phylogenetic and geographic distances.</title>
        <authorList>
            <person name="Vollmers J."/>
            <person name="Petersen J."/>
        </authorList>
    </citation>
    <scope>NUCLEOTIDE SEQUENCE [LARGE SCALE GENOMIC DNA]</scope>
    <source>
        <strain evidence="6 8">DSM 26383</strain>
    </source>
</reference>
<evidence type="ECO:0000313" key="5">
    <source>
        <dbReference type="EMBL" id="KRS17711.1"/>
    </source>
</evidence>
<evidence type="ECO:0000313" key="7">
    <source>
        <dbReference type="Proteomes" id="UP000051401"/>
    </source>
</evidence>
<evidence type="ECO:0000256" key="2">
    <source>
        <dbReference type="ARBA" id="ARBA00022649"/>
    </source>
</evidence>
<dbReference type="InterPro" id="IPR007337">
    <property type="entry name" value="RelB/DinJ"/>
</dbReference>
<feature type="region of interest" description="Disordered" evidence="3">
    <location>
        <begin position="74"/>
        <end position="97"/>
    </location>
</feature>
<evidence type="ECO:0000256" key="1">
    <source>
        <dbReference type="ARBA" id="ARBA00010562"/>
    </source>
</evidence>
<dbReference type="OrthoDB" id="9799097at2"/>
<keyword evidence="2" id="KW-1277">Toxin-antitoxin system</keyword>
<organism evidence="5 7">
    <name type="scientific">Roseovarius indicus</name>
    <dbReference type="NCBI Taxonomy" id="540747"/>
    <lineage>
        <taxon>Bacteria</taxon>
        <taxon>Pseudomonadati</taxon>
        <taxon>Pseudomonadota</taxon>
        <taxon>Alphaproteobacteria</taxon>
        <taxon>Rhodobacterales</taxon>
        <taxon>Roseobacteraceae</taxon>
        <taxon>Roseovarius</taxon>
    </lineage>
</organism>